<dbReference type="FunFam" id="3.40.1160.10:FF:000007">
    <property type="entry name" value="Carbamate kinase"/>
    <property type="match status" value="1"/>
</dbReference>
<reference evidence="8" key="1">
    <citation type="submission" date="2016-06" db="EMBL/GenBank/DDBJ databases">
        <authorList>
            <person name="Rodrigo-Torres L."/>
            <person name="Arahal R.D."/>
            <person name="Lucena T."/>
        </authorList>
    </citation>
    <scope>NUCLEOTIDE SEQUENCE [LARGE SCALE GENOMIC DNA]</scope>
    <source>
        <strain evidence="8">CECT8203</strain>
    </source>
</reference>
<keyword evidence="3 5" id="KW-0418">Kinase</keyword>
<evidence type="ECO:0000256" key="2">
    <source>
        <dbReference type="ARBA" id="ARBA00022679"/>
    </source>
</evidence>
<dbReference type="SUPFAM" id="SSF53633">
    <property type="entry name" value="Carbamate kinase-like"/>
    <property type="match status" value="1"/>
</dbReference>
<accession>A0A240ENJ0</accession>
<evidence type="ECO:0000256" key="4">
    <source>
        <dbReference type="NCBIfam" id="TIGR00746"/>
    </source>
</evidence>
<keyword evidence="2 5" id="KW-0808">Transferase</keyword>
<dbReference type="Gene3D" id="3.40.1160.10">
    <property type="entry name" value="Acetylglutamate kinase-like"/>
    <property type="match status" value="1"/>
</dbReference>
<dbReference type="GO" id="GO:0008804">
    <property type="term" value="F:carbamate kinase activity"/>
    <property type="evidence" value="ECO:0007669"/>
    <property type="project" value="UniProtKB-UniRule"/>
</dbReference>
<evidence type="ECO:0000256" key="5">
    <source>
        <dbReference type="PIRNR" id="PIRNR000723"/>
    </source>
</evidence>
<organism evidence="7 8">
    <name type="scientific">Vibrio thalassae</name>
    <dbReference type="NCBI Taxonomy" id="1243014"/>
    <lineage>
        <taxon>Bacteria</taxon>
        <taxon>Pseudomonadati</taxon>
        <taxon>Pseudomonadota</taxon>
        <taxon>Gammaproteobacteria</taxon>
        <taxon>Vibrionales</taxon>
        <taxon>Vibrionaceae</taxon>
        <taxon>Vibrio</taxon>
    </lineage>
</organism>
<dbReference type="PRINTS" id="PR01469">
    <property type="entry name" value="CARBMTKINASE"/>
</dbReference>
<dbReference type="EMBL" id="OANU01000107">
    <property type="protein sequence ID" value="SNX50218.1"/>
    <property type="molecule type" value="Genomic_DNA"/>
</dbReference>
<comment type="similarity">
    <text evidence="1 5">Belongs to the carbamate kinase family.</text>
</comment>
<dbReference type="PIRSF" id="PIRSF000723">
    <property type="entry name" value="Carbamate_kin"/>
    <property type="match status" value="1"/>
</dbReference>
<dbReference type="NCBIfam" id="TIGR00746">
    <property type="entry name" value="arcC"/>
    <property type="match status" value="1"/>
</dbReference>
<evidence type="ECO:0000256" key="1">
    <source>
        <dbReference type="ARBA" id="ARBA00011066"/>
    </source>
</evidence>
<gene>
    <name evidence="7" type="primary">arcC2</name>
    <name evidence="7" type="ORF">VTH8203_03872</name>
</gene>
<keyword evidence="8" id="KW-1185">Reference proteome</keyword>
<dbReference type="InterPro" id="IPR003964">
    <property type="entry name" value="Carb_kinase"/>
</dbReference>
<dbReference type="Pfam" id="PF00696">
    <property type="entry name" value="AA_kinase"/>
    <property type="match status" value="1"/>
</dbReference>
<dbReference type="GO" id="GO:0005829">
    <property type="term" value="C:cytosol"/>
    <property type="evidence" value="ECO:0007669"/>
    <property type="project" value="TreeGrafter"/>
</dbReference>
<dbReference type="AlphaFoldDB" id="A0A240ENJ0"/>
<name>A0A240ENJ0_9VIBR</name>
<protein>
    <recommendedName>
        <fullName evidence="4 5">Carbamate kinase</fullName>
    </recommendedName>
</protein>
<dbReference type="InterPro" id="IPR001048">
    <property type="entry name" value="Asp/Glu/Uridylate_kinase"/>
</dbReference>
<dbReference type="NCBIfam" id="NF009008">
    <property type="entry name" value="PRK12354.1"/>
    <property type="match status" value="1"/>
</dbReference>
<dbReference type="GO" id="GO:0019546">
    <property type="term" value="P:L-arginine deiminase pathway"/>
    <property type="evidence" value="ECO:0007669"/>
    <property type="project" value="TreeGrafter"/>
</dbReference>
<evidence type="ECO:0000313" key="8">
    <source>
        <dbReference type="Proteomes" id="UP000219336"/>
    </source>
</evidence>
<sequence length="322" mass="34473">MIGVFQGVPMNASKTNKSTVVVALGGNALLRRGDEPSFANQLDNIKIAAKAIAEIAKEYRVVIVHGNGPQVGLLALQNLAYDKVSPYPLDVLGAESEGMIGYMLAQELQNKLPERDVTTLLTRIEVDCDDPSISDPTKFVGPVYDEVEGRALAEKNAWTMKRDGEYWRRVVPSPLPKNIIDKHSIDTLLEAGQLVIACGGGGIPVCKCESGFKGVEGVIDKDLAATLLAKQLGAEKLLILTDAPAVFLNWGKENQQALRSVGPSELKQYQFPAGSMGPKVDAVVDFAEFGGRAYIGALDESLDVLAENCGTCVSLDFEAVPA</sequence>
<evidence type="ECO:0000313" key="7">
    <source>
        <dbReference type="EMBL" id="SNX50218.1"/>
    </source>
</evidence>
<dbReference type="InterPro" id="IPR036393">
    <property type="entry name" value="AceGlu_kinase-like_sf"/>
</dbReference>
<dbReference type="CDD" id="cd04235">
    <property type="entry name" value="AAK_CK"/>
    <property type="match status" value="1"/>
</dbReference>
<evidence type="ECO:0000256" key="3">
    <source>
        <dbReference type="ARBA" id="ARBA00022777"/>
    </source>
</evidence>
<evidence type="ECO:0000259" key="6">
    <source>
        <dbReference type="Pfam" id="PF00696"/>
    </source>
</evidence>
<proteinExistence type="inferred from homology"/>
<dbReference type="Proteomes" id="UP000219336">
    <property type="component" value="Unassembled WGS sequence"/>
</dbReference>
<dbReference type="PANTHER" id="PTHR30409:SF1">
    <property type="entry name" value="CARBAMATE KINASE-RELATED"/>
    <property type="match status" value="1"/>
</dbReference>
<dbReference type="PANTHER" id="PTHR30409">
    <property type="entry name" value="CARBAMATE KINASE"/>
    <property type="match status" value="1"/>
</dbReference>
<feature type="domain" description="Aspartate/glutamate/uridylate kinase" evidence="6">
    <location>
        <begin position="19"/>
        <end position="292"/>
    </location>
</feature>